<gene>
    <name evidence="1" type="ORF">CHS0354_018058</name>
</gene>
<proteinExistence type="predicted"/>
<sequence>MSFAIASIGSINSMDTFSFNLSSIQRVDFLGLYIISSTRFRYKLNKLQIRASKSELSLKGPLIYFIPNMASIASHTLGPALSKSCTDCQLPYFGLNLTADTNAMFVQQLIT</sequence>
<accession>A0AAE0RXP7</accession>
<reference evidence="1" key="1">
    <citation type="journal article" date="2021" name="Genome Biol. Evol.">
        <title>A High-Quality Reference Genome for a Parasitic Bivalve with Doubly Uniparental Inheritance (Bivalvia: Unionida).</title>
        <authorList>
            <person name="Smith C.H."/>
        </authorList>
    </citation>
    <scope>NUCLEOTIDE SEQUENCE</scope>
    <source>
        <strain evidence="1">CHS0354</strain>
    </source>
</reference>
<keyword evidence="2" id="KW-1185">Reference proteome</keyword>
<dbReference type="EMBL" id="JAEAOA010001117">
    <property type="protein sequence ID" value="KAK3581646.1"/>
    <property type="molecule type" value="Genomic_DNA"/>
</dbReference>
<evidence type="ECO:0000313" key="2">
    <source>
        <dbReference type="Proteomes" id="UP001195483"/>
    </source>
</evidence>
<reference evidence="1" key="2">
    <citation type="journal article" date="2021" name="Genome Biol. Evol.">
        <title>Developing a high-quality reference genome for a parasitic bivalve with doubly uniparental inheritance (Bivalvia: Unionida).</title>
        <authorList>
            <person name="Smith C.H."/>
        </authorList>
    </citation>
    <scope>NUCLEOTIDE SEQUENCE</scope>
    <source>
        <strain evidence="1">CHS0354</strain>
        <tissue evidence="1">Mantle</tissue>
    </source>
</reference>
<name>A0AAE0RXP7_9BIVA</name>
<protein>
    <submittedName>
        <fullName evidence="1">Uncharacterized protein</fullName>
    </submittedName>
</protein>
<dbReference type="AlphaFoldDB" id="A0AAE0RXP7"/>
<evidence type="ECO:0000313" key="1">
    <source>
        <dbReference type="EMBL" id="KAK3581646.1"/>
    </source>
</evidence>
<organism evidence="1 2">
    <name type="scientific">Potamilus streckersoni</name>
    <dbReference type="NCBI Taxonomy" id="2493646"/>
    <lineage>
        <taxon>Eukaryota</taxon>
        <taxon>Metazoa</taxon>
        <taxon>Spiralia</taxon>
        <taxon>Lophotrochozoa</taxon>
        <taxon>Mollusca</taxon>
        <taxon>Bivalvia</taxon>
        <taxon>Autobranchia</taxon>
        <taxon>Heteroconchia</taxon>
        <taxon>Palaeoheterodonta</taxon>
        <taxon>Unionida</taxon>
        <taxon>Unionoidea</taxon>
        <taxon>Unionidae</taxon>
        <taxon>Ambleminae</taxon>
        <taxon>Lampsilini</taxon>
        <taxon>Potamilus</taxon>
    </lineage>
</organism>
<reference evidence="1" key="3">
    <citation type="submission" date="2023-05" db="EMBL/GenBank/DDBJ databases">
        <authorList>
            <person name="Smith C.H."/>
        </authorList>
    </citation>
    <scope>NUCLEOTIDE SEQUENCE</scope>
    <source>
        <strain evidence="1">CHS0354</strain>
        <tissue evidence="1">Mantle</tissue>
    </source>
</reference>
<dbReference type="Proteomes" id="UP001195483">
    <property type="component" value="Unassembled WGS sequence"/>
</dbReference>
<comment type="caution">
    <text evidence="1">The sequence shown here is derived from an EMBL/GenBank/DDBJ whole genome shotgun (WGS) entry which is preliminary data.</text>
</comment>